<name>A0A399RR23_9PROT</name>
<sequence length="202" mass="21850">MKPSVAVSSFVIALAACTAHEPVPTDTALQSGVVETANTGDILEQQIIVEADAGEVWDAFTTSDGYTAWATPFAIIDFRIGGSIESSYQLDAEAGSSDNIKLEILAYLPGKLLVLKTVQAPPGFASQEVLDRLVSVFEFEPVGTDRTRVKISGVGYGDDEESARLRDFFIQGNAYSLRALHDRFVKGPTDWQALFAERQSAE</sequence>
<evidence type="ECO:0000256" key="1">
    <source>
        <dbReference type="ARBA" id="ARBA00006817"/>
    </source>
</evidence>
<keyword evidence="4" id="KW-1185">Reference proteome</keyword>
<comment type="similarity">
    <text evidence="1">Belongs to the AHA1 family.</text>
</comment>
<dbReference type="InterPro" id="IPR013538">
    <property type="entry name" value="ASHA1/2-like_C"/>
</dbReference>
<reference evidence="3 4" key="1">
    <citation type="submission" date="2018-08" db="EMBL/GenBank/DDBJ databases">
        <title>Henriciella mobilis sp. nov., isolated from seawater.</title>
        <authorList>
            <person name="Cheng H."/>
            <person name="Wu Y.-H."/>
            <person name="Xu X.-W."/>
            <person name="Guo L.-L."/>
        </authorList>
    </citation>
    <scope>NUCLEOTIDE SEQUENCE [LARGE SCALE GENOMIC DNA]</scope>
    <source>
        <strain evidence="3 4">JN25</strain>
    </source>
</reference>
<dbReference type="EMBL" id="QWFX01000005">
    <property type="protein sequence ID" value="RIJ32449.1"/>
    <property type="molecule type" value="Genomic_DNA"/>
</dbReference>
<dbReference type="AlphaFoldDB" id="A0A399RR23"/>
<dbReference type="Gene3D" id="3.30.530.20">
    <property type="match status" value="1"/>
</dbReference>
<comment type="caution">
    <text evidence="3">The sequence shown here is derived from an EMBL/GenBank/DDBJ whole genome shotgun (WGS) entry which is preliminary data.</text>
</comment>
<dbReference type="CDD" id="cd07814">
    <property type="entry name" value="SRPBCC_CalC_Aha1-like"/>
    <property type="match status" value="1"/>
</dbReference>
<organism evidence="3 4">
    <name type="scientific">Henriciella mobilis</name>
    <dbReference type="NCBI Taxonomy" id="2305467"/>
    <lineage>
        <taxon>Bacteria</taxon>
        <taxon>Pseudomonadati</taxon>
        <taxon>Pseudomonadota</taxon>
        <taxon>Alphaproteobacteria</taxon>
        <taxon>Hyphomonadales</taxon>
        <taxon>Hyphomonadaceae</taxon>
        <taxon>Henriciella</taxon>
    </lineage>
</organism>
<evidence type="ECO:0000313" key="4">
    <source>
        <dbReference type="Proteomes" id="UP000266385"/>
    </source>
</evidence>
<dbReference type="InterPro" id="IPR023393">
    <property type="entry name" value="START-like_dom_sf"/>
</dbReference>
<dbReference type="Pfam" id="PF08327">
    <property type="entry name" value="AHSA1"/>
    <property type="match status" value="1"/>
</dbReference>
<evidence type="ECO:0000313" key="3">
    <source>
        <dbReference type="EMBL" id="RIJ32449.1"/>
    </source>
</evidence>
<gene>
    <name evidence="3" type="ORF">D1223_00915</name>
</gene>
<dbReference type="RefSeq" id="WP_119374530.1">
    <property type="nucleotide sequence ID" value="NZ_QWFX01000005.1"/>
</dbReference>
<dbReference type="PROSITE" id="PS51257">
    <property type="entry name" value="PROKAR_LIPOPROTEIN"/>
    <property type="match status" value="1"/>
</dbReference>
<dbReference type="OrthoDB" id="7058581at2"/>
<proteinExistence type="inferred from homology"/>
<accession>A0A399RR23</accession>
<dbReference type="Proteomes" id="UP000266385">
    <property type="component" value="Unassembled WGS sequence"/>
</dbReference>
<dbReference type="SUPFAM" id="SSF55961">
    <property type="entry name" value="Bet v1-like"/>
    <property type="match status" value="1"/>
</dbReference>
<protein>
    <submittedName>
        <fullName evidence="3">SRPBCC domain-containing protein</fullName>
    </submittedName>
</protein>
<evidence type="ECO:0000259" key="2">
    <source>
        <dbReference type="Pfam" id="PF08327"/>
    </source>
</evidence>
<feature type="domain" description="Activator of Hsp90 ATPase homologue 1/2-like C-terminal" evidence="2">
    <location>
        <begin position="51"/>
        <end position="181"/>
    </location>
</feature>